<keyword evidence="2" id="KW-1185">Reference proteome</keyword>
<evidence type="ECO:0000313" key="1">
    <source>
        <dbReference type="EMBL" id="KAJ8115966.1"/>
    </source>
</evidence>
<reference evidence="1" key="1">
    <citation type="submission" date="2022-11" db="EMBL/GenBank/DDBJ databases">
        <title>Genome Sequence of Boeremia exigua.</title>
        <authorList>
            <person name="Buettner E."/>
        </authorList>
    </citation>
    <scope>NUCLEOTIDE SEQUENCE</scope>
    <source>
        <strain evidence="1">CU02</strain>
    </source>
</reference>
<proteinExistence type="predicted"/>
<name>A0ACC2IL98_9PLEO</name>
<evidence type="ECO:0000313" key="2">
    <source>
        <dbReference type="Proteomes" id="UP001153331"/>
    </source>
</evidence>
<gene>
    <name evidence="1" type="ORF">OPT61_g2501</name>
</gene>
<dbReference type="EMBL" id="JAPHNI010000114">
    <property type="protein sequence ID" value="KAJ8115966.1"/>
    <property type="molecule type" value="Genomic_DNA"/>
</dbReference>
<protein>
    <submittedName>
        <fullName evidence="1">Uncharacterized protein</fullName>
    </submittedName>
</protein>
<comment type="caution">
    <text evidence="1">The sequence shown here is derived from an EMBL/GenBank/DDBJ whole genome shotgun (WGS) entry which is preliminary data.</text>
</comment>
<organism evidence="1 2">
    <name type="scientific">Boeremia exigua</name>
    <dbReference type="NCBI Taxonomy" id="749465"/>
    <lineage>
        <taxon>Eukaryota</taxon>
        <taxon>Fungi</taxon>
        <taxon>Dikarya</taxon>
        <taxon>Ascomycota</taxon>
        <taxon>Pezizomycotina</taxon>
        <taxon>Dothideomycetes</taxon>
        <taxon>Pleosporomycetidae</taxon>
        <taxon>Pleosporales</taxon>
        <taxon>Pleosporineae</taxon>
        <taxon>Didymellaceae</taxon>
        <taxon>Boeremia</taxon>
    </lineage>
</organism>
<dbReference type="Proteomes" id="UP001153331">
    <property type="component" value="Unassembled WGS sequence"/>
</dbReference>
<sequence>MRLDPNRDRDSFPKRAQLPIVAGTPEGSAWFWGGSDELDRLNLLTSRGVLLDVFNWAQTYDSFTDHHITASDLKSCAESQGAAFQTGDILLIRTGWLERYNGLTLEQKQERSTWDIMQHRYAGLEASGDMKNFLHNSYFAAAATDSASLEIWSPTNSEASLHATLLPLWGMPVGELWDLEALSLRCRQERRWTFC</sequence>
<accession>A0ACC2IL98</accession>